<keyword evidence="9" id="KW-0812">Transmembrane</keyword>
<feature type="transmembrane region" description="Helical" evidence="9">
    <location>
        <begin position="6"/>
        <end position="33"/>
    </location>
</feature>
<dbReference type="AlphaFoldDB" id="A0A9Q0J6U4"/>
<evidence type="ECO:0000313" key="12">
    <source>
        <dbReference type="Proteomes" id="UP001141552"/>
    </source>
</evidence>
<comment type="similarity">
    <text evidence="4">Belongs to the 1-acyl-sn-glycerol-3-phosphate acyltransferase family.</text>
</comment>
<dbReference type="CDD" id="cd07990">
    <property type="entry name" value="LPLAT_LCLAT1-like"/>
    <property type="match status" value="1"/>
</dbReference>
<evidence type="ECO:0000256" key="2">
    <source>
        <dbReference type="ARBA" id="ARBA00004728"/>
    </source>
</evidence>
<comment type="pathway">
    <text evidence="3">Lipid metabolism.</text>
</comment>
<dbReference type="OrthoDB" id="189226at2759"/>
<sequence length="386" mass="43124">MVSAAIVVVPVGVLFFLSGLVVNFFQALCFVLIRPVSKNTYRTVNRALAELLWLELVWIVDWWAGVKIQLFTDDETFRTMGNEHALVICNHRSDIDWLVGWVLCQRSGCLGSALAVMKKSSKFLPVIGWSMWFSEYLFLERNWAKDENTIKSGLQRLRDFPRPFWLALFVEGTRFTQAKLLAAQEYAASAGLPVPRNVLIPRTKGFVAAVSNMRSFVPAIYDVTVAIPKSSPPPTMLRLIKGQPSVVHVHLKRHLMKEMPETDDAIAQWCRDVFVAKDALLDKHNAEDTFSDQPLQNIGRPIKSLVVVTSWACLLLFGALKFLQWSSLLSSWKGIALSAFGVALVTVLMQILIRFSQSERSTPAKVAPAKPKNGGDSSGNGPDKQH</sequence>
<proteinExistence type="inferred from homology"/>
<dbReference type="PANTHER" id="PTHR10983">
    <property type="entry name" value="1-ACYLGLYCEROL-3-PHOSPHATE ACYLTRANSFERASE-RELATED"/>
    <property type="match status" value="1"/>
</dbReference>
<name>A0A9Q0J6U4_9ROSI</name>
<evidence type="ECO:0000313" key="11">
    <source>
        <dbReference type="EMBL" id="KAJ4829710.1"/>
    </source>
</evidence>
<dbReference type="SMART" id="SM00563">
    <property type="entry name" value="PlsC"/>
    <property type="match status" value="1"/>
</dbReference>
<evidence type="ECO:0000256" key="9">
    <source>
        <dbReference type="SAM" id="Phobius"/>
    </source>
</evidence>
<reference evidence="11" key="1">
    <citation type="submission" date="2022-02" db="EMBL/GenBank/DDBJ databases">
        <authorList>
            <person name="Henning P.M."/>
            <person name="McCubbin A.G."/>
            <person name="Shore J.S."/>
        </authorList>
    </citation>
    <scope>NUCLEOTIDE SEQUENCE</scope>
    <source>
        <strain evidence="11">F60SS</strain>
        <tissue evidence="11">Leaves</tissue>
    </source>
</reference>
<feature type="region of interest" description="Disordered" evidence="8">
    <location>
        <begin position="359"/>
        <end position="386"/>
    </location>
</feature>
<accession>A0A9Q0J6U4</accession>
<dbReference type="PANTHER" id="PTHR10983:SF24">
    <property type="entry name" value="1-ACYLGLYCEROL-3-PHOSPHATE O-ACYLTRANSFERASE 3, ISOFORM E-RELATED"/>
    <property type="match status" value="1"/>
</dbReference>
<feature type="domain" description="Phospholipid/glycerol acyltransferase" evidence="10">
    <location>
        <begin position="85"/>
        <end position="207"/>
    </location>
</feature>
<dbReference type="GO" id="GO:0012505">
    <property type="term" value="C:endomembrane system"/>
    <property type="evidence" value="ECO:0007669"/>
    <property type="project" value="TreeGrafter"/>
</dbReference>
<dbReference type="InterPro" id="IPR032098">
    <property type="entry name" value="Acyltransf_C"/>
</dbReference>
<dbReference type="Pfam" id="PF16076">
    <property type="entry name" value="Acyltransf_C"/>
    <property type="match status" value="1"/>
</dbReference>
<dbReference type="Proteomes" id="UP001141552">
    <property type="component" value="Unassembled WGS sequence"/>
</dbReference>
<keyword evidence="9" id="KW-1133">Transmembrane helix</keyword>
<comment type="pathway">
    <text evidence="2">Phospholipid metabolism; CDP-diacylglycerol biosynthesis; CDP-diacylglycerol from sn-glycerol 3-phosphate: step 2/3.</text>
</comment>
<dbReference type="SUPFAM" id="SSF69593">
    <property type="entry name" value="Glycerol-3-phosphate (1)-acyltransferase"/>
    <property type="match status" value="1"/>
</dbReference>
<reference evidence="11" key="2">
    <citation type="journal article" date="2023" name="Plants (Basel)">
        <title>Annotation of the Turnera subulata (Passifloraceae) Draft Genome Reveals the S-Locus Evolved after the Divergence of Turneroideae from Passifloroideae in a Stepwise Manner.</title>
        <authorList>
            <person name="Henning P.M."/>
            <person name="Roalson E.H."/>
            <person name="Mir W."/>
            <person name="McCubbin A.G."/>
            <person name="Shore J.S."/>
        </authorList>
    </citation>
    <scope>NUCLEOTIDE SEQUENCE</scope>
    <source>
        <strain evidence="11">F60SS</strain>
    </source>
</reference>
<evidence type="ECO:0000256" key="3">
    <source>
        <dbReference type="ARBA" id="ARBA00005189"/>
    </source>
</evidence>
<dbReference type="Pfam" id="PF01553">
    <property type="entry name" value="Acyltransferase"/>
    <property type="match status" value="1"/>
</dbReference>
<evidence type="ECO:0000256" key="5">
    <source>
        <dbReference type="ARBA" id="ARBA00013211"/>
    </source>
</evidence>
<evidence type="ECO:0000256" key="7">
    <source>
        <dbReference type="ARBA" id="ARBA00023315"/>
    </source>
</evidence>
<evidence type="ECO:0000256" key="6">
    <source>
        <dbReference type="ARBA" id="ARBA00022679"/>
    </source>
</evidence>
<comment type="catalytic activity">
    <reaction evidence="1">
        <text>a 1-acyl-sn-glycero-3-phosphate + an acyl-CoA = a 1,2-diacyl-sn-glycero-3-phosphate + CoA</text>
        <dbReference type="Rhea" id="RHEA:19709"/>
        <dbReference type="ChEBI" id="CHEBI:57287"/>
        <dbReference type="ChEBI" id="CHEBI:57970"/>
        <dbReference type="ChEBI" id="CHEBI:58342"/>
        <dbReference type="ChEBI" id="CHEBI:58608"/>
        <dbReference type="EC" id="2.3.1.51"/>
    </reaction>
</comment>
<feature type="transmembrane region" description="Helical" evidence="9">
    <location>
        <begin position="335"/>
        <end position="355"/>
    </location>
</feature>
<protein>
    <recommendedName>
        <fullName evidence="5">1-acylglycerol-3-phosphate O-acyltransferase</fullName>
        <ecNumber evidence="5">2.3.1.51</ecNumber>
    </recommendedName>
</protein>
<keyword evidence="12" id="KW-1185">Reference proteome</keyword>
<evidence type="ECO:0000259" key="10">
    <source>
        <dbReference type="SMART" id="SM00563"/>
    </source>
</evidence>
<keyword evidence="9" id="KW-0472">Membrane</keyword>
<evidence type="ECO:0000256" key="8">
    <source>
        <dbReference type="SAM" id="MobiDB-lite"/>
    </source>
</evidence>
<evidence type="ECO:0000256" key="1">
    <source>
        <dbReference type="ARBA" id="ARBA00001141"/>
    </source>
</evidence>
<gene>
    <name evidence="11" type="primary">LPAT2_1</name>
    <name evidence="11" type="ORF">Tsubulata_027577</name>
</gene>
<evidence type="ECO:0000256" key="4">
    <source>
        <dbReference type="ARBA" id="ARBA00008655"/>
    </source>
</evidence>
<feature type="transmembrane region" description="Helical" evidence="9">
    <location>
        <begin position="305"/>
        <end position="323"/>
    </location>
</feature>
<dbReference type="EMBL" id="JAKUCV010005823">
    <property type="protein sequence ID" value="KAJ4829710.1"/>
    <property type="molecule type" value="Genomic_DNA"/>
</dbReference>
<dbReference type="EC" id="2.3.1.51" evidence="5"/>
<keyword evidence="6" id="KW-0808">Transferase</keyword>
<dbReference type="GO" id="GO:0003841">
    <property type="term" value="F:1-acylglycerol-3-phosphate O-acyltransferase activity"/>
    <property type="evidence" value="ECO:0007669"/>
    <property type="project" value="UniProtKB-EC"/>
</dbReference>
<keyword evidence="7 11" id="KW-0012">Acyltransferase</keyword>
<comment type="caution">
    <text evidence="11">The sequence shown here is derived from an EMBL/GenBank/DDBJ whole genome shotgun (WGS) entry which is preliminary data.</text>
</comment>
<organism evidence="11 12">
    <name type="scientific">Turnera subulata</name>
    <dbReference type="NCBI Taxonomy" id="218843"/>
    <lineage>
        <taxon>Eukaryota</taxon>
        <taxon>Viridiplantae</taxon>
        <taxon>Streptophyta</taxon>
        <taxon>Embryophyta</taxon>
        <taxon>Tracheophyta</taxon>
        <taxon>Spermatophyta</taxon>
        <taxon>Magnoliopsida</taxon>
        <taxon>eudicotyledons</taxon>
        <taxon>Gunneridae</taxon>
        <taxon>Pentapetalae</taxon>
        <taxon>rosids</taxon>
        <taxon>fabids</taxon>
        <taxon>Malpighiales</taxon>
        <taxon>Passifloraceae</taxon>
        <taxon>Turnera</taxon>
    </lineage>
</organism>
<dbReference type="InterPro" id="IPR002123">
    <property type="entry name" value="Plipid/glycerol_acylTrfase"/>
</dbReference>